<feature type="compositionally biased region" description="Polar residues" evidence="1">
    <location>
        <begin position="301"/>
        <end position="320"/>
    </location>
</feature>
<evidence type="ECO:0000256" key="1">
    <source>
        <dbReference type="SAM" id="MobiDB-lite"/>
    </source>
</evidence>
<feature type="region of interest" description="Disordered" evidence="1">
    <location>
        <begin position="703"/>
        <end position="743"/>
    </location>
</feature>
<proteinExistence type="predicted"/>
<protein>
    <submittedName>
        <fullName evidence="3">MSP domain-containing protein</fullName>
    </submittedName>
</protein>
<sequence length="780" mass="86576">MEVQPVTDSTELHIPRDTLCSTQPNVVISTAVKDVHGLKWSIECYRRPASKPNTADLFVIGLRVSHLPVKCSVKYTIGDISDTTDVICSKLIDPVILSIGRDVLIQKIGNDDGLTFKCELTFTHVSKAIGTPAELDLSKHHHFTGTVTLFVQQFTSNSNETTRCPIDKDGRFRWSMSGCRKNNSEISFSMRTSAAHCQVMMIYEYAGSNFFEVLRGSIKAANPNQNRYHATLPLPAHNSPIDAVVIKCTAYFTFDEPIYPYIEPEEQPVAAESNPAPQPSAAPVTTPLATPNLDRSESDTVPHQLENSNDVKSQPGATESDSTEMKINPPSSAVSAPQQFREKKWVPVPLQGKNTNITSIYEVESPSRITMLLPFNSASTLISPFTSVPDGLTWALQVPPFKRGKKICVYLHVSSTPICADIVYNVPIAYLTERKVVTIRESESPKFIFEIPNNDMSNEVFKVTCDVQFSKLADDGTVKTQPTTDALPMTPLLPKPQLTKANPSLQSNFTVSMRLSIDPVRSIDYYKVKSGVQNGPGSLKWWMQFEPDMEHDPEGSQKKMILVSWHVSNTPVSASISYSESKRIIEKPRDVVIGTHDPVPKLIFKLDHDDFMQRRWNKGSRNVEFRVEFRNANNTAANAVQTASAVKELPKVSNATAESVNQTKDDGPSDVDTSTDEFFDAVSFQSEPSGLEIAESCQWSDDAYETPDEDVPVSDNESDDISNLSSSDNDDDGCDEEDGMTDQQRLAYRLQRQNEETLAVQELLANNKNIPMIADGSIFE</sequence>
<dbReference type="AlphaFoldDB" id="A0A7E4VHC8"/>
<feature type="compositionally biased region" description="Polar residues" evidence="1">
    <location>
        <begin position="329"/>
        <end position="338"/>
    </location>
</feature>
<name>A0A7E4VHC8_PANRE</name>
<dbReference type="WBParaSite" id="Pan_g20259.t1">
    <property type="protein sequence ID" value="Pan_g20259.t1"/>
    <property type="gene ID" value="Pan_g20259"/>
</dbReference>
<feature type="region of interest" description="Disordered" evidence="1">
    <location>
        <begin position="654"/>
        <end position="675"/>
    </location>
</feature>
<keyword evidence="2" id="KW-1185">Reference proteome</keyword>
<organism evidence="2 3">
    <name type="scientific">Panagrellus redivivus</name>
    <name type="common">Microworm</name>
    <dbReference type="NCBI Taxonomy" id="6233"/>
    <lineage>
        <taxon>Eukaryota</taxon>
        <taxon>Metazoa</taxon>
        <taxon>Ecdysozoa</taxon>
        <taxon>Nematoda</taxon>
        <taxon>Chromadorea</taxon>
        <taxon>Rhabditida</taxon>
        <taxon>Tylenchina</taxon>
        <taxon>Panagrolaimomorpha</taxon>
        <taxon>Panagrolaimoidea</taxon>
        <taxon>Panagrolaimidae</taxon>
        <taxon>Panagrellus</taxon>
    </lineage>
</organism>
<feature type="region of interest" description="Disordered" evidence="1">
    <location>
        <begin position="268"/>
        <end position="340"/>
    </location>
</feature>
<dbReference type="Proteomes" id="UP000492821">
    <property type="component" value="Unassembled WGS sequence"/>
</dbReference>
<feature type="compositionally biased region" description="Acidic residues" evidence="1">
    <location>
        <begin position="728"/>
        <end position="740"/>
    </location>
</feature>
<evidence type="ECO:0000313" key="3">
    <source>
        <dbReference type="WBParaSite" id="Pan_g20259.t1"/>
    </source>
</evidence>
<reference evidence="2" key="1">
    <citation type="journal article" date="2013" name="Genetics">
        <title>The draft genome and transcriptome of Panagrellus redivivus are shaped by the harsh demands of a free-living lifestyle.</title>
        <authorList>
            <person name="Srinivasan J."/>
            <person name="Dillman A.R."/>
            <person name="Macchietto M.G."/>
            <person name="Heikkinen L."/>
            <person name="Lakso M."/>
            <person name="Fracchia K.M."/>
            <person name="Antoshechkin I."/>
            <person name="Mortazavi A."/>
            <person name="Wong G."/>
            <person name="Sternberg P.W."/>
        </authorList>
    </citation>
    <scope>NUCLEOTIDE SEQUENCE [LARGE SCALE GENOMIC DNA]</scope>
    <source>
        <strain evidence="2">MT8872</strain>
    </source>
</reference>
<reference evidence="3" key="2">
    <citation type="submission" date="2020-10" db="UniProtKB">
        <authorList>
            <consortium name="WormBaseParasite"/>
        </authorList>
    </citation>
    <scope>IDENTIFICATION</scope>
</reference>
<evidence type="ECO:0000313" key="2">
    <source>
        <dbReference type="Proteomes" id="UP000492821"/>
    </source>
</evidence>
<accession>A0A7E4VHC8</accession>
<feature type="compositionally biased region" description="Acidic residues" evidence="1">
    <location>
        <begin position="703"/>
        <end position="720"/>
    </location>
</feature>